<feature type="region of interest" description="Disordered" evidence="1">
    <location>
        <begin position="1"/>
        <end position="22"/>
    </location>
</feature>
<accession>A0AAV2D7U3</accession>
<sequence length="314" mass="34592">MHQPTSAVGFSPISPSFNSYSTSSDETLAEIAVRVVQELSLGDGDDSALDFYSWEEPEPHHDEAETTPRHGQSSSDEEEEEEEEEGEFEFAVVGREAVASPISADEIFYNGQIRPLYPLFNTDLLLNHPDFHPFDSNFDSKTPPPPPPAKPVCGRRPQLKKLFKQEEGGDGSDTDSSEELEGLPEGTYCVWNPKKGGAGGGGGGRKEEEESAPEIRKKSKSTGNDSRRWKFRDLLYRSHSDGKDSFVFLAPKKAAAAAGGGDKIKGGVKELKEGGEKQKRYVKKEGEQRRRPYRQDAAGLFSNISGVSRNLHPF</sequence>
<evidence type="ECO:0000313" key="3">
    <source>
        <dbReference type="Proteomes" id="UP001497516"/>
    </source>
</evidence>
<dbReference type="EMBL" id="OZ034815">
    <property type="protein sequence ID" value="CAL1367565.1"/>
    <property type="molecule type" value="Genomic_DNA"/>
</dbReference>
<feature type="compositionally biased region" description="Basic and acidic residues" evidence="1">
    <location>
        <begin position="57"/>
        <end position="68"/>
    </location>
</feature>
<dbReference type="Pfam" id="PF07816">
    <property type="entry name" value="DUF1645"/>
    <property type="match status" value="1"/>
</dbReference>
<reference evidence="2 3" key="1">
    <citation type="submission" date="2024-04" db="EMBL/GenBank/DDBJ databases">
        <authorList>
            <person name="Fracassetti M."/>
        </authorList>
    </citation>
    <scope>NUCLEOTIDE SEQUENCE [LARGE SCALE GENOMIC DNA]</scope>
</reference>
<protein>
    <submittedName>
        <fullName evidence="2">Uncharacterized protein</fullName>
    </submittedName>
</protein>
<feature type="compositionally biased region" description="Basic and acidic residues" evidence="1">
    <location>
        <begin position="204"/>
        <end position="216"/>
    </location>
</feature>
<feature type="region of interest" description="Disordered" evidence="1">
    <location>
        <begin position="135"/>
        <end position="229"/>
    </location>
</feature>
<dbReference type="Proteomes" id="UP001497516">
    <property type="component" value="Chromosome 2"/>
</dbReference>
<dbReference type="AlphaFoldDB" id="A0AAV2D7U3"/>
<feature type="compositionally biased region" description="Acidic residues" evidence="1">
    <location>
        <begin position="168"/>
        <end position="182"/>
    </location>
</feature>
<gene>
    <name evidence="2" type="ORF">LTRI10_LOCUS11167</name>
</gene>
<name>A0AAV2D7U3_9ROSI</name>
<dbReference type="InterPro" id="IPR012442">
    <property type="entry name" value="DUF1645_plant"/>
</dbReference>
<evidence type="ECO:0000313" key="2">
    <source>
        <dbReference type="EMBL" id="CAL1367565.1"/>
    </source>
</evidence>
<keyword evidence="3" id="KW-1185">Reference proteome</keyword>
<feature type="compositionally biased region" description="Acidic residues" evidence="1">
    <location>
        <begin position="75"/>
        <end position="88"/>
    </location>
</feature>
<feature type="region of interest" description="Disordered" evidence="1">
    <location>
        <begin position="43"/>
        <end position="90"/>
    </location>
</feature>
<dbReference type="PANTHER" id="PTHR33095">
    <property type="entry name" value="OS07G0619500 PROTEIN"/>
    <property type="match status" value="1"/>
</dbReference>
<proteinExistence type="predicted"/>
<organism evidence="2 3">
    <name type="scientific">Linum trigynum</name>
    <dbReference type="NCBI Taxonomy" id="586398"/>
    <lineage>
        <taxon>Eukaryota</taxon>
        <taxon>Viridiplantae</taxon>
        <taxon>Streptophyta</taxon>
        <taxon>Embryophyta</taxon>
        <taxon>Tracheophyta</taxon>
        <taxon>Spermatophyta</taxon>
        <taxon>Magnoliopsida</taxon>
        <taxon>eudicotyledons</taxon>
        <taxon>Gunneridae</taxon>
        <taxon>Pentapetalae</taxon>
        <taxon>rosids</taxon>
        <taxon>fabids</taxon>
        <taxon>Malpighiales</taxon>
        <taxon>Linaceae</taxon>
        <taxon>Linum</taxon>
    </lineage>
</organism>
<dbReference type="PANTHER" id="PTHR33095:SF23">
    <property type="entry name" value="DUF1645 FAMILY PROTEIN"/>
    <property type="match status" value="1"/>
</dbReference>
<feature type="compositionally biased region" description="Acidic residues" evidence="1">
    <location>
        <begin position="43"/>
        <end position="56"/>
    </location>
</feature>
<evidence type="ECO:0000256" key="1">
    <source>
        <dbReference type="SAM" id="MobiDB-lite"/>
    </source>
</evidence>